<proteinExistence type="inferred from homology"/>
<dbReference type="SUPFAM" id="SSF53474">
    <property type="entry name" value="alpha/beta-Hydrolases"/>
    <property type="match status" value="1"/>
</dbReference>
<keyword evidence="5" id="KW-1185">Reference proteome</keyword>
<dbReference type="AlphaFoldDB" id="A0AAN8ZQ41"/>
<dbReference type="EMBL" id="JBAMMX010000004">
    <property type="protein sequence ID" value="KAK6942603.1"/>
    <property type="molecule type" value="Genomic_DNA"/>
</dbReference>
<feature type="domain" description="AB hydrolase-1" evidence="3">
    <location>
        <begin position="58"/>
        <end position="284"/>
    </location>
</feature>
<protein>
    <submittedName>
        <fullName evidence="4">Alpha/beta hydrolase fold-1</fullName>
    </submittedName>
</protein>
<gene>
    <name evidence="4" type="ORF">RJ641_027980</name>
</gene>
<dbReference type="InterPro" id="IPR051601">
    <property type="entry name" value="Serine_prot/Carboxylest_S33"/>
</dbReference>
<evidence type="ECO:0000259" key="3">
    <source>
        <dbReference type="Pfam" id="PF12697"/>
    </source>
</evidence>
<dbReference type="InterPro" id="IPR000073">
    <property type="entry name" value="AB_hydrolase_1"/>
</dbReference>
<name>A0AAN8ZQ41_9MAGN</name>
<comment type="similarity">
    <text evidence="1">Belongs to the peptidase S33 family.</text>
</comment>
<keyword evidence="2 4" id="KW-0378">Hydrolase</keyword>
<dbReference type="PANTHER" id="PTHR43248:SF3">
    <property type="entry name" value="AB HYDROLASE-1 DOMAIN-CONTAINING PROTEIN"/>
    <property type="match status" value="1"/>
</dbReference>
<evidence type="ECO:0000313" key="5">
    <source>
        <dbReference type="Proteomes" id="UP001370490"/>
    </source>
</evidence>
<sequence>MGGVALLRNTISFSGVQDHGILLSQFLGSSRSLETLAFEEVYSHSTSSYDKPDRTAFILHGLLGSGRIWRSFSRNLASTLSDSPSATESLCPPHDMVNAAKDLSNLVYSHGWDWPDVVIGHSMGGKIALQFAESCAHGDYGVSASLPKQLWVLDSVAGEVNKGTKGDVEKVLETLQGLPSSVPSRNNLRKSGEQEKWAFNLEGAVKMFKSYREKSYWSLLEHPPKGLEIAMVHAENSDRWEPDAVERLETHAAREGDESQGKVSLHVLCNAGHWVHVDNPKGLLEIIAPNMMPLN</sequence>
<organism evidence="4 5">
    <name type="scientific">Dillenia turbinata</name>
    <dbReference type="NCBI Taxonomy" id="194707"/>
    <lineage>
        <taxon>Eukaryota</taxon>
        <taxon>Viridiplantae</taxon>
        <taxon>Streptophyta</taxon>
        <taxon>Embryophyta</taxon>
        <taxon>Tracheophyta</taxon>
        <taxon>Spermatophyta</taxon>
        <taxon>Magnoliopsida</taxon>
        <taxon>eudicotyledons</taxon>
        <taxon>Gunneridae</taxon>
        <taxon>Pentapetalae</taxon>
        <taxon>Dilleniales</taxon>
        <taxon>Dilleniaceae</taxon>
        <taxon>Dillenia</taxon>
    </lineage>
</organism>
<dbReference type="GO" id="GO:0016787">
    <property type="term" value="F:hydrolase activity"/>
    <property type="evidence" value="ECO:0007669"/>
    <property type="project" value="UniProtKB-KW"/>
</dbReference>
<evidence type="ECO:0000256" key="2">
    <source>
        <dbReference type="ARBA" id="ARBA00022801"/>
    </source>
</evidence>
<dbReference type="Proteomes" id="UP001370490">
    <property type="component" value="Unassembled WGS sequence"/>
</dbReference>
<evidence type="ECO:0000256" key="1">
    <source>
        <dbReference type="ARBA" id="ARBA00010088"/>
    </source>
</evidence>
<evidence type="ECO:0000313" key="4">
    <source>
        <dbReference type="EMBL" id="KAK6942603.1"/>
    </source>
</evidence>
<reference evidence="4 5" key="1">
    <citation type="submission" date="2023-12" db="EMBL/GenBank/DDBJ databases">
        <title>A high-quality genome assembly for Dillenia turbinata (Dilleniales).</title>
        <authorList>
            <person name="Chanderbali A."/>
        </authorList>
    </citation>
    <scope>NUCLEOTIDE SEQUENCE [LARGE SCALE GENOMIC DNA]</scope>
    <source>
        <strain evidence="4">LSX21</strain>
        <tissue evidence="4">Leaf</tissue>
    </source>
</reference>
<dbReference type="PANTHER" id="PTHR43248">
    <property type="entry name" value="2-SUCCINYL-6-HYDROXY-2,4-CYCLOHEXADIENE-1-CARBOXYLATE SYNTHASE"/>
    <property type="match status" value="1"/>
</dbReference>
<accession>A0AAN8ZQ41</accession>
<comment type="caution">
    <text evidence="4">The sequence shown here is derived from an EMBL/GenBank/DDBJ whole genome shotgun (WGS) entry which is preliminary data.</text>
</comment>
<dbReference type="Pfam" id="PF12697">
    <property type="entry name" value="Abhydrolase_6"/>
    <property type="match status" value="1"/>
</dbReference>
<dbReference type="Gene3D" id="3.40.50.1820">
    <property type="entry name" value="alpha/beta hydrolase"/>
    <property type="match status" value="1"/>
</dbReference>
<dbReference type="InterPro" id="IPR029058">
    <property type="entry name" value="AB_hydrolase_fold"/>
</dbReference>